<proteinExistence type="predicted"/>
<dbReference type="EMBL" id="JAHYIQ010000032">
    <property type="protein sequence ID" value="KAK1120290.1"/>
    <property type="molecule type" value="Genomic_DNA"/>
</dbReference>
<comment type="caution">
    <text evidence="1">The sequence shown here is derived from an EMBL/GenBank/DDBJ whole genome shotgun (WGS) entry which is preliminary data.</text>
</comment>
<gene>
    <name evidence="1" type="ORF">K0M31_012650</name>
</gene>
<name>A0AA40KHB4_9HYME</name>
<evidence type="ECO:0000313" key="1">
    <source>
        <dbReference type="EMBL" id="KAK1120290.1"/>
    </source>
</evidence>
<evidence type="ECO:0000313" key="2">
    <source>
        <dbReference type="Proteomes" id="UP001177670"/>
    </source>
</evidence>
<keyword evidence="2" id="KW-1185">Reference proteome</keyword>
<protein>
    <submittedName>
        <fullName evidence="1">Uncharacterized protein</fullName>
    </submittedName>
</protein>
<sequence>MSLVATRYPDFTILCPLPGHANQFGQYQAHNVSDQCDRSRARLRSSLPADEIHVTIADRPQSNIARRQFHQEGRPPNQRLERRFFASHRPRRTRPSVHYHSPALIGERGRVKAALTRLKTFYDTLGEFEPVDSLQKRSTGDSVVVGTLIQPLQVCDVAHREEG</sequence>
<organism evidence="1 2">
    <name type="scientific">Melipona bicolor</name>
    <dbReference type="NCBI Taxonomy" id="60889"/>
    <lineage>
        <taxon>Eukaryota</taxon>
        <taxon>Metazoa</taxon>
        <taxon>Ecdysozoa</taxon>
        <taxon>Arthropoda</taxon>
        <taxon>Hexapoda</taxon>
        <taxon>Insecta</taxon>
        <taxon>Pterygota</taxon>
        <taxon>Neoptera</taxon>
        <taxon>Endopterygota</taxon>
        <taxon>Hymenoptera</taxon>
        <taxon>Apocrita</taxon>
        <taxon>Aculeata</taxon>
        <taxon>Apoidea</taxon>
        <taxon>Anthophila</taxon>
        <taxon>Apidae</taxon>
        <taxon>Melipona</taxon>
    </lineage>
</organism>
<accession>A0AA40KHB4</accession>
<reference evidence="1" key="1">
    <citation type="submission" date="2021-10" db="EMBL/GenBank/DDBJ databases">
        <title>Melipona bicolor Genome sequencing and assembly.</title>
        <authorList>
            <person name="Araujo N.S."/>
            <person name="Arias M.C."/>
        </authorList>
    </citation>
    <scope>NUCLEOTIDE SEQUENCE</scope>
    <source>
        <strain evidence="1">USP_2M_L1-L4_2017</strain>
        <tissue evidence="1">Whole body</tissue>
    </source>
</reference>
<dbReference type="Proteomes" id="UP001177670">
    <property type="component" value="Unassembled WGS sequence"/>
</dbReference>
<dbReference type="AlphaFoldDB" id="A0AA40KHB4"/>